<dbReference type="InterPro" id="IPR056798">
    <property type="entry name" value="ADH_Fe_C"/>
</dbReference>
<dbReference type="GO" id="GO:0004022">
    <property type="term" value="F:alcohol dehydrogenase (NAD+) activity"/>
    <property type="evidence" value="ECO:0007669"/>
    <property type="project" value="UniProtKB-ARBA"/>
</dbReference>
<accession>A0A0Z8P8E0</accession>
<reference evidence="4 5" key="1">
    <citation type="submission" date="2016-02" db="EMBL/GenBank/DDBJ databases">
        <authorList>
            <consortium name="Pathogen Informatics"/>
        </authorList>
    </citation>
    <scope>NUCLEOTIDE SEQUENCE [LARGE SCALE GENOMIC DNA]</scope>
    <source>
        <strain evidence="4 5">SS1013</strain>
    </source>
</reference>
<feature type="domain" description="Alcohol dehydrogenase iron-type/glycerol dehydrogenase GldA" evidence="2">
    <location>
        <begin position="9"/>
        <end position="158"/>
    </location>
</feature>
<dbReference type="InterPro" id="IPR018211">
    <property type="entry name" value="ADH_Fe_CS"/>
</dbReference>
<dbReference type="Pfam" id="PF25137">
    <property type="entry name" value="ADH_Fe_C"/>
    <property type="match status" value="1"/>
</dbReference>
<dbReference type="InterPro" id="IPR001670">
    <property type="entry name" value="ADH_Fe/GldA"/>
</dbReference>
<dbReference type="PROSITE" id="PS00913">
    <property type="entry name" value="ADH_IRON_1"/>
    <property type="match status" value="1"/>
</dbReference>
<dbReference type="FunFam" id="3.40.50.1970:FF:000003">
    <property type="entry name" value="Alcohol dehydrogenase, iron-containing"/>
    <property type="match status" value="1"/>
</dbReference>
<keyword evidence="1" id="KW-0560">Oxidoreductase</keyword>
<dbReference type="PANTHER" id="PTHR11496">
    <property type="entry name" value="ALCOHOL DEHYDROGENASE"/>
    <property type="match status" value="1"/>
</dbReference>
<dbReference type="AlphaFoldDB" id="A0A0Z8P8E0"/>
<feature type="domain" description="Fe-containing alcohol dehydrogenase-like C-terminal" evidence="3">
    <location>
        <begin position="170"/>
        <end position="377"/>
    </location>
</feature>
<dbReference type="Pfam" id="PF00465">
    <property type="entry name" value="Fe-ADH"/>
    <property type="match status" value="1"/>
</dbReference>
<organism evidence="4 5">
    <name type="scientific">Streptococcus suis</name>
    <dbReference type="NCBI Taxonomy" id="1307"/>
    <lineage>
        <taxon>Bacteria</taxon>
        <taxon>Bacillati</taxon>
        <taxon>Bacillota</taxon>
        <taxon>Bacilli</taxon>
        <taxon>Lactobacillales</taxon>
        <taxon>Streptococcaceae</taxon>
        <taxon>Streptococcus</taxon>
    </lineage>
</organism>
<gene>
    <name evidence="4" type="primary">adhE_2</name>
    <name evidence="4" type="ORF">ERS132539_01533</name>
</gene>
<dbReference type="FunFam" id="1.20.1090.10:FF:000001">
    <property type="entry name" value="Aldehyde-alcohol dehydrogenase"/>
    <property type="match status" value="1"/>
</dbReference>
<dbReference type="Proteomes" id="UP000069526">
    <property type="component" value="Unassembled WGS sequence"/>
</dbReference>
<proteinExistence type="predicted"/>
<evidence type="ECO:0000256" key="1">
    <source>
        <dbReference type="ARBA" id="ARBA00023002"/>
    </source>
</evidence>
<dbReference type="SUPFAM" id="SSF56796">
    <property type="entry name" value="Dehydroquinate synthase-like"/>
    <property type="match status" value="1"/>
</dbReference>
<dbReference type="EMBL" id="FIJK01000039">
    <property type="protein sequence ID" value="CYW41133.1"/>
    <property type="molecule type" value="Genomic_DNA"/>
</dbReference>
<evidence type="ECO:0000259" key="3">
    <source>
        <dbReference type="Pfam" id="PF25137"/>
    </source>
</evidence>
<evidence type="ECO:0000313" key="4">
    <source>
        <dbReference type="EMBL" id="CYW41133.1"/>
    </source>
</evidence>
<evidence type="ECO:0000259" key="2">
    <source>
        <dbReference type="Pfam" id="PF00465"/>
    </source>
</evidence>
<dbReference type="PANTHER" id="PTHR11496:SF83">
    <property type="entry name" value="HYDROXYACID-OXOACID TRANSHYDROGENASE, MITOCHONDRIAL"/>
    <property type="match status" value="1"/>
</dbReference>
<dbReference type="RefSeq" id="WP_044766829.1">
    <property type="nucleotide sequence ID" value="NZ_CEIH01000039.1"/>
</dbReference>
<name>A0A0Z8P8E0_STRSU</name>
<dbReference type="Gene3D" id="3.40.50.1970">
    <property type="match status" value="1"/>
</dbReference>
<dbReference type="CDD" id="cd08180">
    <property type="entry name" value="PDD"/>
    <property type="match status" value="1"/>
</dbReference>
<evidence type="ECO:0000313" key="5">
    <source>
        <dbReference type="Proteomes" id="UP000069526"/>
    </source>
</evidence>
<dbReference type="InterPro" id="IPR039697">
    <property type="entry name" value="Alcohol_dehydrogenase_Fe"/>
</dbReference>
<dbReference type="GO" id="GO:0046872">
    <property type="term" value="F:metal ion binding"/>
    <property type="evidence" value="ECO:0007669"/>
    <property type="project" value="InterPro"/>
</dbReference>
<sequence length="378" mass="40968">MYKIFYKTELCIGEGALEQLRSYENEHILVVADPFLKQTGQLDSVLSYLDSSNQSHVFDDIVPDPPIETIIAGIQSVGNQQISIILAIGGGSALDAAKAIYYFGKKMAVFTDVILIAIPTTSGTGSEVTEFAVITDKQKEVKYPLVSREILPDVAILDSCLVSSLPENITADTGMDVLTHAIEAYVSTKATDFSDALAEKAIKLVFEYLPKAYQNGNDSVAREKMHVASTLAGMAFNTASLGLNHGLAHATGAKFHIPHGRVNSILMPYVIQYNANISARGLGDSDRATAIRYQEIAKLIGCSATSPVLGVRQLIDAVKKLQRKLDLPMTLREYGVTNSDFNQHKDEIAAASIVDKCTATNPRQPSIKDALEVLENAF</sequence>
<protein>
    <submittedName>
        <fullName evidence="4">PduQ protein</fullName>
    </submittedName>
</protein>
<dbReference type="Gene3D" id="1.20.1090.10">
    <property type="entry name" value="Dehydroquinate synthase-like - alpha domain"/>
    <property type="match status" value="1"/>
</dbReference>